<comment type="subcellular location">
    <subcellularLocation>
        <location evidence="1">Cytoplasm</location>
    </subcellularLocation>
</comment>
<dbReference type="FunFam" id="2.60.40.10:FF:000107">
    <property type="entry name" value="Myosin, light chain kinase a"/>
    <property type="match status" value="1"/>
</dbReference>
<evidence type="ECO:0000259" key="7">
    <source>
        <dbReference type="PROSITE" id="PS50835"/>
    </source>
</evidence>
<dbReference type="FunFam" id="2.60.40.10:FF:000029">
    <property type="entry name" value="Myomesin 1"/>
    <property type="match status" value="1"/>
</dbReference>
<dbReference type="Proteomes" id="UP000694563">
    <property type="component" value="Chromosome 1"/>
</dbReference>
<evidence type="ECO:0000313" key="9">
    <source>
        <dbReference type="Ensembl" id="ENSCUSP00005005422.1"/>
    </source>
</evidence>
<dbReference type="GO" id="GO:0019900">
    <property type="term" value="F:kinase binding"/>
    <property type="evidence" value="ECO:0007669"/>
    <property type="project" value="TreeGrafter"/>
</dbReference>
<keyword evidence="4" id="KW-0677">Repeat</keyword>
<sequence length="1222" mass="137903">VRDDLVYNKMFLFQLEETQAFHKKLNKDKLLHAPEFVIEPRSHTIWEKENVRFNCSVAGWPEPRVTWYKNNVPIDVQAHPGKYIIQSRYGLHSLEITDTFSSYSCHRREEKQIFFFSFTVAVTPHGYASRFEISFVDKFDVAFGREGETMSLGCTVVINPDIKRFKPDIEWYRNGVLITPSKWVQMQWSGERASLTLTHANKEDEGLYTLRVAMGEYYEEYSGYVFVRDADAEIPGAPGAPLDVQCLDANKDYVIVSWKQPAVDGGNPILGYFIDRCEVGTSHWTQCNENPVKFARFPVTGLIEGRSYIFRVRAVNKAGVSLPSRVSEPVAALDPADRARRLLMLHLKNEKLCAEGVVPGPPTDLQVIEATKNYVVLSWKPPGQRGHEGIMYFVEKCVAGTEDWQRVNTEIPVKSPRFAVFDLSEGKSYCFRVRCCNSAGIGEPSEATEATVVDDKLDIPKAPGRIMPTRNTDTSVVVTWTEPPDAKELVGYYIESSVEGSGRWEPCNNNPVKGTRFICHGLSNGEKYIFRVRAVNAAGLSEFSQESEPIEVKAAIAAPSPPYDIVVLESVRDSMVLGWKQPEAIGGTEITGYYVNYREVIDGVPGKWKEANIKAVTERAYRVRDLKENMVYQFQVAAANLAGVGAPSKPSKPFKCEEWTIAVPGPPHDVKCTEVRKDSLVLLWKEPVYSGRSPIVGYYVDMKETEAKEEHWRSVNEKPLQKKYLKIGGLTQGVSYVFRVRATNQAGVGKPSDVTDAVIAETRPGTKEVVVDVDDNGVISLNFECDQMSPDSKFVWSKNYEPIQDDPRLNIDTKGGKSKLSFKDLGEDDLGIYSCIVTDTDGVSSSYTIDEEEMKRLLALSHERQFPTVPLISELAVEILEKGEVRFWLQAEKLSGNAKANFVFNDKEIFNGEKYKMKVDKNTGLVEMIMDKLEEKDEGTYTFQLQDGKATNQSSLVLIGDGRLIYTMQWAEKIIPRLPQLSSSLFTVFNTNRHSMFFYVTVLPASYRQGMSLSATDLKIQSTAEGIRLYSYVTYYVEDLRVGWVHNDSQIKFTDRMRTGVTGEQIWLQINEPTPQDKGRYVMELFDGNTTHKKAVDLSGQAKWEAGIFGEAGIKKHSKYLWIQYSFLLFLQALNLSCTVWGDPTPEVSWLKNEKSFVSDANCILKYESGKNVSFSISTVSTQDSGKYSIVVKNKYGTETSDVTVSVYIPEEEREVEQEKKK</sequence>
<keyword evidence="10" id="KW-1185">Reference proteome</keyword>
<dbReference type="InterPro" id="IPR003961">
    <property type="entry name" value="FN3_dom"/>
</dbReference>
<dbReference type="GO" id="GO:0032982">
    <property type="term" value="C:myosin filament"/>
    <property type="evidence" value="ECO:0007669"/>
    <property type="project" value="UniProtKB-KW"/>
</dbReference>
<feature type="domain" description="Ig-like" evidence="7">
    <location>
        <begin position="764"/>
        <end position="850"/>
    </location>
</feature>
<dbReference type="FunFam" id="2.60.40.10:FF:000222">
    <property type="entry name" value="Myomesin 1"/>
    <property type="match status" value="1"/>
</dbReference>
<evidence type="ECO:0000256" key="6">
    <source>
        <dbReference type="ARBA" id="ARBA00023319"/>
    </source>
</evidence>
<keyword evidence="5" id="KW-0514">Muscle protein</keyword>
<feature type="domain" description="Fibronectin type-III" evidence="8">
    <location>
        <begin position="666"/>
        <end position="765"/>
    </location>
</feature>
<dbReference type="Gene3D" id="2.60.40.10">
    <property type="entry name" value="Immunoglobulins"/>
    <property type="match status" value="11"/>
</dbReference>
<dbReference type="FunFam" id="2.60.40.10:FF:000179">
    <property type="entry name" value="Myomesin 2"/>
    <property type="match status" value="1"/>
</dbReference>
<dbReference type="SUPFAM" id="SSF48726">
    <property type="entry name" value="Immunoglobulin"/>
    <property type="match status" value="5"/>
</dbReference>
<feature type="domain" description="Ig-like" evidence="7">
    <location>
        <begin position="124"/>
        <end position="222"/>
    </location>
</feature>
<gene>
    <name evidence="9" type="primary">MYOM1</name>
</gene>
<dbReference type="GO" id="GO:0003007">
    <property type="term" value="P:heart morphogenesis"/>
    <property type="evidence" value="ECO:0007669"/>
    <property type="project" value="UniProtKB-ARBA"/>
</dbReference>
<proteinExistence type="predicted"/>
<feature type="domain" description="Fibronectin type-III" evidence="8">
    <location>
        <begin position="561"/>
        <end position="659"/>
    </location>
</feature>
<dbReference type="PANTHER" id="PTHR13817:SF16">
    <property type="entry name" value="MYOMESIN-1"/>
    <property type="match status" value="1"/>
</dbReference>
<dbReference type="PANTHER" id="PTHR13817">
    <property type="entry name" value="TITIN"/>
    <property type="match status" value="1"/>
</dbReference>
<dbReference type="AlphaFoldDB" id="A0A8C3TT04"/>
<evidence type="ECO:0000259" key="8">
    <source>
        <dbReference type="PROSITE" id="PS50853"/>
    </source>
</evidence>
<feature type="domain" description="Fibronectin type-III" evidence="8">
    <location>
        <begin position="462"/>
        <end position="555"/>
    </location>
</feature>
<dbReference type="InterPro" id="IPR013098">
    <property type="entry name" value="Ig_I-set"/>
</dbReference>
<evidence type="ECO:0000256" key="4">
    <source>
        <dbReference type="ARBA" id="ARBA00022737"/>
    </source>
</evidence>
<evidence type="ECO:0000256" key="1">
    <source>
        <dbReference type="ARBA" id="ARBA00004496"/>
    </source>
</evidence>
<dbReference type="FunFam" id="2.60.40.10:FF:000197">
    <property type="entry name" value="Myomesin 1"/>
    <property type="match status" value="1"/>
</dbReference>
<keyword evidence="3" id="KW-0963">Cytoplasm</keyword>
<dbReference type="PRINTS" id="PR00014">
    <property type="entry name" value="FNTYPEIII"/>
</dbReference>
<dbReference type="GO" id="GO:0005198">
    <property type="term" value="F:structural molecule activity"/>
    <property type="evidence" value="ECO:0007669"/>
    <property type="project" value="UniProtKB-ARBA"/>
</dbReference>
<evidence type="ECO:0000256" key="5">
    <source>
        <dbReference type="ARBA" id="ARBA00023179"/>
    </source>
</evidence>
<evidence type="ECO:0000313" key="10">
    <source>
        <dbReference type="Proteomes" id="UP000694563"/>
    </source>
</evidence>
<feature type="domain" description="Fibronectin type-III" evidence="8">
    <location>
        <begin position="361"/>
        <end position="455"/>
    </location>
</feature>
<dbReference type="InterPro" id="IPR013783">
    <property type="entry name" value="Ig-like_fold"/>
</dbReference>
<dbReference type="InterPro" id="IPR036116">
    <property type="entry name" value="FN3_sf"/>
</dbReference>
<dbReference type="InterPro" id="IPR050964">
    <property type="entry name" value="Striated_Muscle_Regulatory"/>
</dbReference>
<reference evidence="9" key="3">
    <citation type="submission" date="2025-09" db="UniProtKB">
        <authorList>
            <consortium name="Ensembl"/>
        </authorList>
    </citation>
    <scope>IDENTIFICATION</scope>
</reference>
<dbReference type="GO" id="GO:0045214">
    <property type="term" value="P:sarcomere organization"/>
    <property type="evidence" value="ECO:0007669"/>
    <property type="project" value="TreeGrafter"/>
</dbReference>
<dbReference type="InterPro" id="IPR036179">
    <property type="entry name" value="Ig-like_dom_sf"/>
</dbReference>
<feature type="domain" description="Fibronectin type-III" evidence="8">
    <location>
        <begin position="240"/>
        <end position="335"/>
    </location>
</feature>
<dbReference type="SUPFAM" id="SSF49265">
    <property type="entry name" value="Fibronectin type III"/>
    <property type="match status" value="3"/>
</dbReference>
<evidence type="ECO:0000256" key="2">
    <source>
        <dbReference type="ARBA" id="ARBA00022433"/>
    </source>
</evidence>
<feature type="domain" description="Ig-like" evidence="7">
    <location>
        <begin position="1132"/>
        <end position="1206"/>
    </location>
</feature>
<dbReference type="CDD" id="cd00096">
    <property type="entry name" value="Ig"/>
    <property type="match status" value="2"/>
</dbReference>
<feature type="domain" description="Ig-like" evidence="7">
    <location>
        <begin position="34"/>
        <end position="105"/>
    </location>
</feature>
<dbReference type="FunFam" id="2.60.40.10:FF:000134">
    <property type="entry name" value="Myomesin 1"/>
    <property type="match status" value="1"/>
</dbReference>
<evidence type="ECO:0000256" key="3">
    <source>
        <dbReference type="ARBA" id="ARBA00022490"/>
    </source>
</evidence>
<dbReference type="SMART" id="SM00408">
    <property type="entry name" value="IGc2"/>
    <property type="match status" value="4"/>
</dbReference>
<organism evidence="9 10">
    <name type="scientific">Catharus ustulatus</name>
    <name type="common">Russet-backed thrush</name>
    <name type="synonym">Hylocichla ustulatus</name>
    <dbReference type="NCBI Taxonomy" id="91951"/>
    <lineage>
        <taxon>Eukaryota</taxon>
        <taxon>Metazoa</taxon>
        <taxon>Chordata</taxon>
        <taxon>Craniata</taxon>
        <taxon>Vertebrata</taxon>
        <taxon>Euteleostomi</taxon>
        <taxon>Archelosauria</taxon>
        <taxon>Archosauria</taxon>
        <taxon>Dinosauria</taxon>
        <taxon>Saurischia</taxon>
        <taxon>Theropoda</taxon>
        <taxon>Coelurosauria</taxon>
        <taxon>Aves</taxon>
        <taxon>Neognathae</taxon>
        <taxon>Neoaves</taxon>
        <taxon>Telluraves</taxon>
        <taxon>Australaves</taxon>
        <taxon>Passeriformes</taxon>
        <taxon>Turdidae</taxon>
        <taxon>Catharus</taxon>
    </lineage>
</organism>
<accession>A0A8C3TT04</accession>
<dbReference type="InterPro" id="IPR007110">
    <property type="entry name" value="Ig-like_dom"/>
</dbReference>
<dbReference type="SMART" id="SM00060">
    <property type="entry name" value="FN3"/>
    <property type="match status" value="5"/>
</dbReference>
<dbReference type="InterPro" id="IPR003599">
    <property type="entry name" value="Ig_sub"/>
</dbReference>
<dbReference type="PROSITE" id="PS50835">
    <property type="entry name" value="IG_LIKE"/>
    <property type="match status" value="4"/>
</dbReference>
<name>A0A8C3TT04_CATUS</name>
<dbReference type="CDD" id="cd00063">
    <property type="entry name" value="FN3"/>
    <property type="match status" value="5"/>
</dbReference>
<dbReference type="GO" id="GO:0055013">
    <property type="term" value="P:cardiac muscle cell development"/>
    <property type="evidence" value="ECO:0007669"/>
    <property type="project" value="UniProtKB-ARBA"/>
</dbReference>
<dbReference type="FunFam" id="2.60.40.10:FF:000069">
    <property type="entry name" value="Alpha-protein kinase 3"/>
    <property type="match status" value="1"/>
</dbReference>
<dbReference type="Pfam" id="PF00041">
    <property type="entry name" value="fn3"/>
    <property type="match status" value="5"/>
</dbReference>
<protein>
    <submittedName>
        <fullName evidence="9">Myomesin 1</fullName>
    </submittedName>
</protein>
<dbReference type="Pfam" id="PF07679">
    <property type="entry name" value="I-set"/>
    <property type="match status" value="3"/>
</dbReference>
<dbReference type="FunFam" id="2.60.40.10:FF:000233">
    <property type="entry name" value="Myomesin 1"/>
    <property type="match status" value="1"/>
</dbReference>
<dbReference type="FunFam" id="2.60.40.10:FF:000192">
    <property type="entry name" value="Myomesin 1"/>
    <property type="match status" value="1"/>
</dbReference>
<keyword evidence="2" id="KW-0787">Thick filament</keyword>
<reference evidence="9" key="1">
    <citation type="submission" date="2020-10" db="EMBL/GenBank/DDBJ databases">
        <title>Catharus ustulatus (Swainson's thrush) genome, bCatUst1, primary haplotype v2.</title>
        <authorList>
            <person name="Delmore K."/>
            <person name="Vafadar M."/>
            <person name="Formenti G."/>
            <person name="Chow W."/>
            <person name="Pelan S."/>
            <person name="Howe K."/>
            <person name="Rhie A."/>
            <person name="Mountcastle J."/>
            <person name="Haase B."/>
            <person name="Fedrigo O."/>
            <person name="Jarvis E.D."/>
        </authorList>
    </citation>
    <scope>NUCLEOTIDE SEQUENCE [LARGE SCALE GENOMIC DNA]</scope>
</reference>
<dbReference type="Pfam" id="PF13927">
    <property type="entry name" value="Ig_3"/>
    <property type="match status" value="1"/>
</dbReference>
<reference evidence="9" key="2">
    <citation type="submission" date="2025-08" db="UniProtKB">
        <authorList>
            <consortium name="Ensembl"/>
        </authorList>
    </citation>
    <scope>IDENTIFICATION</scope>
</reference>
<keyword evidence="6" id="KW-0393">Immunoglobulin domain</keyword>
<dbReference type="InterPro" id="IPR003598">
    <property type="entry name" value="Ig_sub2"/>
</dbReference>
<dbReference type="FunFam" id="2.60.40.10:FF:002172">
    <property type="entry name" value="Myomesin 1a (skelemin)"/>
    <property type="match status" value="2"/>
</dbReference>
<dbReference type="GO" id="GO:0031430">
    <property type="term" value="C:M band"/>
    <property type="evidence" value="ECO:0007669"/>
    <property type="project" value="TreeGrafter"/>
</dbReference>
<dbReference type="SMART" id="SM00409">
    <property type="entry name" value="IG"/>
    <property type="match status" value="5"/>
</dbReference>
<dbReference type="PROSITE" id="PS50853">
    <property type="entry name" value="FN3"/>
    <property type="match status" value="5"/>
</dbReference>
<dbReference type="Ensembl" id="ENSCUST00005005636.1">
    <property type="protein sequence ID" value="ENSCUSP00005005422.1"/>
    <property type="gene ID" value="ENSCUSG00005003340.1"/>
</dbReference>